<dbReference type="OrthoDB" id="1585644at2759"/>
<dbReference type="Proteomes" id="UP000001514">
    <property type="component" value="Unassembled WGS sequence"/>
</dbReference>
<keyword evidence="4 8" id="KW-0040">ANK repeat</keyword>
<name>D8S6B5_SELML</name>
<dbReference type="GO" id="GO:0005789">
    <property type="term" value="C:endoplasmic reticulum membrane"/>
    <property type="evidence" value="ECO:0007669"/>
    <property type="project" value="UniProtKB-SubCell"/>
</dbReference>
<dbReference type="InterPro" id="IPR036770">
    <property type="entry name" value="Ankyrin_rpt-contain_sf"/>
</dbReference>
<dbReference type="InterPro" id="IPR002110">
    <property type="entry name" value="Ankyrin_rpt"/>
</dbReference>
<dbReference type="Gramene" id="EFJ12328">
    <property type="protein sequence ID" value="EFJ12328"/>
    <property type="gene ID" value="SELMODRAFT_182401"/>
</dbReference>
<protein>
    <recommendedName>
        <fullName evidence="10">Ankyrin repeat domain-containing protein</fullName>
    </recommendedName>
</protein>
<keyword evidence="2" id="KW-0677">Repeat</keyword>
<dbReference type="InParanoid" id="D8S6B5"/>
<evidence type="ECO:0000256" key="8">
    <source>
        <dbReference type="PROSITE-ProRule" id="PRU00023"/>
    </source>
</evidence>
<comment type="function">
    <text evidence="7">Acts as a molecular chaperone for G protein-coupled receptors, regulating their biogenesis and exit from the ER.</text>
</comment>
<evidence type="ECO:0000256" key="9">
    <source>
        <dbReference type="SAM" id="MobiDB-lite"/>
    </source>
</evidence>
<evidence type="ECO:0000313" key="13">
    <source>
        <dbReference type="Proteomes" id="UP000001514"/>
    </source>
</evidence>
<dbReference type="KEGG" id="smo:SELMODRAFT_110129"/>
<evidence type="ECO:0000313" key="11">
    <source>
        <dbReference type="EMBL" id="EFJ12328.1"/>
    </source>
</evidence>
<dbReference type="InterPro" id="IPR021832">
    <property type="entry name" value="ANKRD13"/>
</dbReference>
<dbReference type="EMBL" id="GL377639">
    <property type="protein sequence ID" value="EFJ12328.1"/>
    <property type="molecule type" value="Genomic_DNA"/>
</dbReference>
<evidence type="ECO:0000259" key="10">
    <source>
        <dbReference type="Pfam" id="PF11904"/>
    </source>
</evidence>
<evidence type="ECO:0000313" key="12">
    <source>
        <dbReference type="EMBL" id="EFJ19913.1"/>
    </source>
</evidence>
<evidence type="ECO:0000256" key="2">
    <source>
        <dbReference type="ARBA" id="ARBA00022737"/>
    </source>
</evidence>
<dbReference type="KEGG" id="smo:SELMODRAFT_182401"/>
<dbReference type="Pfam" id="PF13857">
    <property type="entry name" value="Ank_5"/>
    <property type="match status" value="1"/>
</dbReference>
<feature type="repeat" description="ANK" evidence="8">
    <location>
        <begin position="72"/>
        <end position="104"/>
    </location>
</feature>
<dbReference type="PROSITE" id="PS50088">
    <property type="entry name" value="ANK_REPEAT"/>
    <property type="match status" value="1"/>
</dbReference>
<keyword evidence="5" id="KW-0472">Membrane</keyword>
<dbReference type="Gramene" id="EFJ19913">
    <property type="protein sequence ID" value="EFJ19913"/>
    <property type="gene ID" value="SELMODRAFT_110129"/>
</dbReference>
<evidence type="ECO:0000256" key="3">
    <source>
        <dbReference type="ARBA" id="ARBA00022824"/>
    </source>
</evidence>
<accession>D8S6B5</accession>
<dbReference type="eggNOG" id="KOG0522">
    <property type="taxonomic scope" value="Eukaryota"/>
</dbReference>
<dbReference type="PROSITE" id="PS50297">
    <property type="entry name" value="ANK_REP_REGION"/>
    <property type="match status" value="1"/>
</dbReference>
<feature type="region of interest" description="Disordered" evidence="9">
    <location>
        <begin position="351"/>
        <end position="390"/>
    </location>
</feature>
<dbReference type="Pfam" id="PF11904">
    <property type="entry name" value="ANKRD13_C"/>
    <property type="match status" value="1"/>
</dbReference>
<proteinExistence type="predicted"/>
<comment type="subcellular location">
    <subcellularLocation>
        <location evidence="1">Endoplasmic reticulum membrane</location>
    </subcellularLocation>
</comment>
<dbReference type="PANTHER" id="PTHR12447:SF25">
    <property type="entry name" value="ANKYRIN REPEAT DOMAIN-CONTAINING PROTEIN 13C"/>
    <property type="match status" value="1"/>
</dbReference>
<keyword evidence="3" id="KW-0256">Endoplasmic reticulum</keyword>
<evidence type="ECO:0000256" key="5">
    <source>
        <dbReference type="ARBA" id="ARBA00023136"/>
    </source>
</evidence>
<organism evidence="13">
    <name type="scientific">Selaginella moellendorffii</name>
    <name type="common">Spikemoss</name>
    <dbReference type="NCBI Taxonomy" id="88036"/>
    <lineage>
        <taxon>Eukaryota</taxon>
        <taxon>Viridiplantae</taxon>
        <taxon>Streptophyta</taxon>
        <taxon>Embryophyta</taxon>
        <taxon>Tracheophyta</taxon>
        <taxon>Lycopodiopsida</taxon>
        <taxon>Selaginellales</taxon>
        <taxon>Selaginellaceae</taxon>
        <taxon>Selaginella</taxon>
    </lineage>
</organism>
<gene>
    <name evidence="12" type="ORF">SELMODRAFT_110129</name>
    <name evidence="11" type="ORF">SELMODRAFT_182401</name>
</gene>
<dbReference type="HOGENOM" id="CLU_028500_0_0_1"/>
<feature type="compositionally biased region" description="Basic and acidic residues" evidence="9">
    <location>
        <begin position="364"/>
        <end position="390"/>
    </location>
</feature>
<dbReference type="InterPro" id="IPR055285">
    <property type="entry name" value="ANKRD13_C"/>
</dbReference>
<evidence type="ECO:0000256" key="4">
    <source>
        <dbReference type="ARBA" id="ARBA00023043"/>
    </source>
</evidence>
<evidence type="ECO:0000256" key="7">
    <source>
        <dbReference type="ARBA" id="ARBA00037107"/>
    </source>
</evidence>
<dbReference type="STRING" id="88036.D8S6B5"/>
<dbReference type="GO" id="GO:0005737">
    <property type="term" value="C:cytoplasm"/>
    <property type="evidence" value="ECO:0000318"/>
    <property type="project" value="GO_Central"/>
</dbReference>
<feature type="domain" description="Ankyrin repeat" evidence="10">
    <location>
        <begin position="189"/>
        <end position="506"/>
    </location>
</feature>
<dbReference type="SMART" id="SM00248">
    <property type="entry name" value="ANK"/>
    <property type="match status" value="3"/>
</dbReference>
<evidence type="ECO:0000256" key="6">
    <source>
        <dbReference type="ARBA" id="ARBA00023186"/>
    </source>
</evidence>
<dbReference type="AlphaFoldDB" id="D8S6B5"/>
<dbReference type="SUPFAM" id="SSF48403">
    <property type="entry name" value="Ankyrin repeat"/>
    <property type="match status" value="1"/>
</dbReference>
<dbReference type="Gene3D" id="1.25.40.20">
    <property type="entry name" value="Ankyrin repeat-containing domain"/>
    <property type="match status" value="1"/>
</dbReference>
<dbReference type="EMBL" id="GL377604">
    <property type="protein sequence ID" value="EFJ19913.1"/>
    <property type="molecule type" value="Genomic_DNA"/>
</dbReference>
<evidence type="ECO:0000256" key="1">
    <source>
        <dbReference type="ARBA" id="ARBA00004586"/>
    </source>
</evidence>
<keyword evidence="13" id="KW-1185">Reference proteome</keyword>
<reference evidence="12 13" key="1">
    <citation type="journal article" date="2011" name="Science">
        <title>The Selaginella genome identifies genetic changes associated with the evolution of vascular plants.</title>
        <authorList>
            <person name="Banks J.A."/>
            <person name="Nishiyama T."/>
            <person name="Hasebe M."/>
            <person name="Bowman J.L."/>
            <person name="Gribskov M."/>
            <person name="dePamphilis C."/>
            <person name="Albert V.A."/>
            <person name="Aono N."/>
            <person name="Aoyama T."/>
            <person name="Ambrose B.A."/>
            <person name="Ashton N.W."/>
            <person name="Axtell M.J."/>
            <person name="Barker E."/>
            <person name="Barker M.S."/>
            <person name="Bennetzen J.L."/>
            <person name="Bonawitz N.D."/>
            <person name="Chapple C."/>
            <person name="Cheng C."/>
            <person name="Correa L.G."/>
            <person name="Dacre M."/>
            <person name="DeBarry J."/>
            <person name="Dreyer I."/>
            <person name="Elias M."/>
            <person name="Engstrom E.M."/>
            <person name="Estelle M."/>
            <person name="Feng L."/>
            <person name="Finet C."/>
            <person name="Floyd S.K."/>
            <person name="Frommer W.B."/>
            <person name="Fujita T."/>
            <person name="Gramzow L."/>
            <person name="Gutensohn M."/>
            <person name="Harholt J."/>
            <person name="Hattori M."/>
            <person name="Heyl A."/>
            <person name="Hirai T."/>
            <person name="Hiwatashi Y."/>
            <person name="Ishikawa M."/>
            <person name="Iwata M."/>
            <person name="Karol K.G."/>
            <person name="Koehler B."/>
            <person name="Kolukisaoglu U."/>
            <person name="Kubo M."/>
            <person name="Kurata T."/>
            <person name="Lalonde S."/>
            <person name="Li K."/>
            <person name="Li Y."/>
            <person name="Litt A."/>
            <person name="Lyons E."/>
            <person name="Manning G."/>
            <person name="Maruyama T."/>
            <person name="Michael T.P."/>
            <person name="Mikami K."/>
            <person name="Miyazaki S."/>
            <person name="Morinaga S."/>
            <person name="Murata T."/>
            <person name="Mueller-Roeber B."/>
            <person name="Nelson D.R."/>
            <person name="Obara M."/>
            <person name="Oguri Y."/>
            <person name="Olmstead R.G."/>
            <person name="Onodera N."/>
            <person name="Petersen B.L."/>
            <person name="Pils B."/>
            <person name="Prigge M."/>
            <person name="Rensing S.A."/>
            <person name="Riano-Pachon D.M."/>
            <person name="Roberts A.W."/>
            <person name="Sato Y."/>
            <person name="Scheller H.V."/>
            <person name="Schulz B."/>
            <person name="Schulz C."/>
            <person name="Shakirov E.V."/>
            <person name="Shibagaki N."/>
            <person name="Shinohara N."/>
            <person name="Shippen D.E."/>
            <person name="Soerensen I."/>
            <person name="Sotooka R."/>
            <person name="Sugimoto N."/>
            <person name="Sugita M."/>
            <person name="Sumikawa N."/>
            <person name="Tanurdzic M."/>
            <person name="Theissen G."/>
            <person name="Ulvskov P."/>
            <person name="Wakazuki S."/>
            <person name="Weng J.K."/>
            <person name="Willats W.W."/>
            <person name="Wipf D."/>
            <person name="Wolf P.G."/>
            <person name="Yang L."/>
            <person name="Zimmer A.D."/>
            <person name="Zhu Q."/>
            <person name="Mitros T."/>
            <person name="Hellsten U."/>
            <person name="Loque D."/>
            <person name="Otillar R."/>
            <person name="Salamov A."/>
            <person name="Schmutz J."/>
            <person name="Shapiro H."/>
            <person name="Lindquist E."/>
            <person name="Lucas S."/>
            <person name="Rokhsar D."/>
            <person name="Grigoriev I.V."/>
        </authorList>
    </citation>
    <scope>NUCLEOTIDE SEQUENCE [LARGE SCALE GENOMIC DNA]</scope>
</reference>
<dbReference type="PANTHER" id="PTHR12447">
    <property type="entry name" value="ANKYRIN REPEAT DOMAIN-CONTAINING PROTEIN 13"/>
    <property type="match status" value="1"/>
</dbReference>
<sequence length="516" mass="58082">MSQLSAEEAHVYSQSPAHYAVARCDYGLLRSVLSRLPRLPTAGEVSSEVDSLLAEQKADIVSSVIDNREVPGRETPLHLAVRLGNARAVEMLAAAGADCSLQNGRGWSALQEAVCARKEAIAMVITKYYQPMAWSKWCRRLPRIVAELNRMKDFYMELTFHFESSVIPFIGRIAPSDTYKIWKRGSNLRADMTLAGFDSFKIQRSDRSYLFLGKENMGSGELLVLMHKKKEVVNAFEDAAVQPSDAEVAHEVAVMSRANVYRPGLDVTQAQLVPQLTWRKHEKAETVGNWKCKVYDMQNVSVSIRSRKVLGAVEEDEEEETLDYANLLTEEEKHQLEMVLSGDCENLEEQKENSACVNGRGGRPKAEKSRPISGKEEDDSKKSSAKEEESEFKKGLRPTLWVTDNFPLKIEELLPLLDILSSKVKAVRRLRELLTTKLPAGTFPVKMSIPVVPTIRVIVTFSKFQERHAMQNNLKPEHTGSWFSWMKSSNPSSEHADPFLVPGDYTWKKGKQVIVP</sequence>
<dbReference type="OMA" id="AVCARKE"/>
<keyword evidence="6" id="KW-0143">Chaperone</keyword>